<feature type="transmembrane region" description="Helical" evidence="7">
    <location>
        <begin position="238"/>
        <end position="261"/>
    </location>
</feature>
<dbReference type="PANTHER" id="PTHR10361">
    <property type="entry name" value="SODIUM-BILE ACID COTRANSPORTER"/>
    <property type="match status" value="1"/>
</dbReference>
<dbReference type="PANTHER" id="PTHR10361:SF28">
    <property type="entry name" value="P3 PROTEIN-RELATED"/>
    <property type="match status" value="1"/>
</dbReference>
<evidence type="ECO:0000256" key="7">
    <source>
        <dbReference type="SAM" id="Phobius"/>
    </source>
</evidence>
<comment type="similarity">
    <text evidence="2">Belongs to the bile acid:sodium symporter (BASS) (TC 2.A.28) family.</text>
</comment>
<dbReference type="InterPro" id="IPR038770">
    <property type="entry name" value="Na+/solute_symporter_sf"/>
</dbReference>
<feature type="transmembrane region" description="Helical" evidence="7">
    <location>
        <begin position="304"/>
        <end position="327"/>
    </location>
</feature>
<feature type="transmembrane region" description="Helical" evidence="7">
    <location>
        <begin position="100"/>
        <end position="121"/>
    </location>
</feature>
<comment type="subcellular location">
    <subcellularLocation>
        <location evidence="1">Membrane</location>
        <topology evidence="1">Multi-pass membrane protein</topology>
    </subcellularLocation>
</comment>
<keyword evidence="9" id="KW-1185">Reference proteome</keyword>
<proteinExistence type="inferred from homology"/>
<dbReference type="Gene3D" id="1.20.1530.20">
    <property type="match status" value="1"/>
</dbReference>
<organism evidence="8 9">
    <name type="scientific">Thalassiosira oceanica</name>
    <name type="common">Marine diatom</name>
    <dbReference type="NCBI Taxonomy" id="159749"/>
    <lineage>
        <taxon>Eukaryota</taxon>
        <taxon>Sar</taxon>
        <taxon>Stramenopiles</taxon>
        <taxon>Ochrophyta</taxon>
        <taxon>Bacillariophyta</taxon>
        <taxon>Coscinodiscophyceae</taxon>
        <taxon>Thalassiosirophycidae</taxon>
        <taxon>Thalassiosirales</taxon>
        <taxon>Thalassiosiraceae</taxon>
        <taxon>Thalassiosira</taxon>
    </lineage>
</organism>
<protein>
    <submittedName>
        <fullName evidence="8">Uncharacterized protein</fullName>
    </submittedName>
</protein>
<feature type="compositionally biased region" description="Low complexity" evidence="6">
    <location>
        <begin position="484"/>
        <end position="512"/>
    </location>
</feature>
<dbReference type="Pfam" id="PF01758">
    <property type="entry name" value="SBF"/>
    <property type="match status" value="1"/>
</dbReference>
<keyword evidence="4 7" id="KW-1133">Transmembrane helix</keyword>
<sequence length="512" mass="55779">MESESVPNMTRRALLSWGASTFEGGPLFALSTSATSEVSDVWLEDPAMATRQLSESSFTETEWFNILAQILSGALLFLLIFGMSATVNFEHLKEQMKNKFAILTGIATQFVIMPLLGYLSVLLLGRFGMSDPMAISLLIVTASPGGSYSNWWCSMFNADLALSVTMTAISTMVSTVMLPANLLLYVNAAFGVQEEGEESILSKIDWGSLFVSLAIVILAISLGLLASFKISSRRFNRFANKVGSISGVLLIVFSGLVASLTGEHEAKPWRQPWAFYVGVTSPCLVGLFIATGCGVLARLKRPEIISVGVECCYQNVGIATTASVAMFQDPTERGQALCVPLFYGMMEAIVLGIYCLIGWKLGWTKAPREEKFCTMLVKTYEVPEGDSRVEDLEQMDDEINGGDATNPDWGDAPPKKSWFWSLFGEKNPPTAEEEEDLEGGQSSPRRASTVHPLASDSIADAITDLVCKEKDVEYQRCRVNSEDTATISTEASASTRSPTSFSSNSRLSTKRI</sequence>
<feature type="transmembrane region" description="Helical" evidence="7">
    <location>
        <begin position="339"/>
        <end position="359"/>
    </location>
</feature>
<evidence type="ECO:0000256" key="2">
    <source>
        <dbReference type="ARBA" id="ARBA00006528"/>
    </source>
</evidence>
<evidence type="ECO:0000256" key="3">
    <source>
        <dbReference type="ARBA" id="ARBA00022692"/>
    </source>
</evidence>
<evidence type="ECO:0000256" key="6">
    <source>
        <dbReference type="SAM" id="MobiDB-lite"/>
    </source>
</evidence>
<dbReference type="InterPro" id="IPR004710">
    <property type="entry name" value="Bilac:Na_transpt"/>
</dbReference>
<dbReference type="AlphaFoldDB" id="K0R3N6"/>
<comment type="caution">
    <text evidence="8">The sequence shown here is derived from an EMBL/GenBank/DDBJ whole genome shotgun (WGS) entry which is preliminary data.</text>
</comment>
<reference evidence="8 9" key="1">
    <citation type="journal article" date="2012" name="Genome Biol.">
        <title>Genome and low-iron response of an oceanic diatom adapted to chronic iron limitation.</title>
        <authorList>
            <person name="Lommer M."/>
            <person name="Specht M."/>
            <person name="Roy A.S."/>
            <person name="Kraemer L."/>
            <person name="Andreson R."/>
            <person name="Gutowska M.A."/>
            <person name="Wolf J."/>
            <person name="Bergner S.V."/>
            <person name="Schilhabel M.B."/>
            <person name="Klostermeier U.C."/>
            <person name="Beiko R.G."/>
            <person name="Rosenstiel P."/>
            <person name="Hippler M."/>
            <person name="Laroche J."/>
        </authorList>
    </citation>
    <scope>NUCLEOTIDE SEQUENCE [LARGE SCALE GENOMIC DNA]</scope>
    <source>
        <strain evidence="8 9">CCMP1005</strain>
    </source>
</reference>
<keyword evidence="5 7" id="KW-0472">Membrane</keyword>
<feature type="region of interest" description="Disordered" evidence="6">
    <location>
        <begin position="428"/>
        <end position="454"/>
    </location>
</feature>
<feature type="transmembrane region" description="Helical" evidence="7">
    <location>
        <begin position="160"/>
        <end position="186"/>
    </location>
</feature>
<dbReference type="OrthoDB" id="203097at2759"/>
<evidence type="ECO:0000256" key="5">
    <source>
        <dbReference type="ARBA" id="ARBA00023136"/>
    </source>
</evidence>
<gene>
    <name evidence="8" type="ORF">THAOC_35277</name>
</gene>
<evidence type="ECO:0000313" key="8">
    <source>
        <dbReference type="EMBL" id="EJK46079.1"/>
    </source>
</evidence>
<accession>K0R3N6</accession>
<dbReference type="InterPro" id="IPR002657">
    <property type="entry name" value="BilAc:Na_symport/Acr3"/>
</dbReference>
<feature type="region of interest" description="Disordered" evidence="6">
    <location>
        <begin position="477"/>
        <end position="512"/>
    </location>
</feature>
<dbReference type="EMBL" id="AGNL01048013">
    <property type="protein sequence ID" value="EJK46079.1"/>
    <property type="molecule type" value="Genomic_DNA"/>
</dbReference>
<evidence type="ECO:0000256" key="1">
    <source>
        <dbReference type="ARBA" id="ARBA00004141"/>
    </source>
</evidence>
<dbReference type="eggNOG" id="KOG2718">
    <property type="taxonomic scope" value="Eukaryota"/>
</dbReference>
<feature type="transmembrane region" description="Helical" evidence="7">
    <location>
        <begin position="273"/>
        <end position="297"/>
    </location>
</feature>
<feature type="transmembrane region" description="Helical" evidence="7">
    <location>
        <begin position="66"/>
        <end position="88"/>
    </location>
</feature>
<keyword evidence="3 7" id="KW-0812">Transmembrane</keyword>
<dbReference type="Proteomes" id="UP000266841">
    <property type="component" value="Unassembled WGS sequence"/>
</dbReference>
<feature type="transmembrane region" description="Helical" evidence="7">
    <location>
        <begin position="206"/>
        <end position="226"/>
    </location>
</feature>
<evidence type="ECO:0000313" key="9">
    <source>
        <dbReference type="Proteomes" id="UP000266841"/>
    </source>
</evidence>
<dbReference type="GO" id="GO:0016020">
    <property type="term" value="C:membrane"/>
    <property type="evidence" value="ECO:0007669"/>
    <property type="project" value="UniProtKB-SubCell"/>
</dbReference>
<name>K0R3N6_THAOC</name>
<evidence type="ECO:0000256" key="4">
    <source>
        <dbReference type="ARBA" id="ARBA00022989"/>
    </source>
</evidence>
<feature type="transmembrane region" description="Helical" evidence="7">
    <location>
        <begin position="133"/>
        <end position="153"/>
    </location>
</feature>